<feature type="domain" description="C2H2-type" evidence="13">
    <location>
        <begin position="535"/>
        <end position="563"/>
    </location>
</feature>
<keyword evidence="5 11" id="KW-0863">Zinc-finger</keyword>
<feature type="region of interest" description="Disordered" evidence="12">
    <location>
        <begin position="551"/>
        <end position="636"/>
    </location>
</feature>
<feature type="compositionally biased region" description="Polar residues" evidence="12">
    <location>
        <begin position="874"/>
        <end position="889"/>
    </location>
</feature>
<proteinExistence type="inferred from homology"/>
<keyword evidence="3" id="KW-0479">Metal-binding</keyword>
<feature type="domain" description="C2H2-type" evidence="13">
    <location>
        <begin position="437"/>
        <end position="465"/>
    </location>
</feature>
<evidence type="ECO:0000256" key="8">
    <source>
        <dbReference type="ARBA" id="ARBA00023125"/>
    </source>
</evidence>
<feature type="region of interest" description="Disordered" evidence="12">
    <location>
        <begin position="22"/>
        <end position="92"/>
    </location>
</feature>
<dbReference type="Pfam" id="PF21276">
    <property type="entry name" value="ZNF512_C2HC"/>
    <property type="match status" value="2"/>
</dbReference>
<accession>A0AAV6H6M3</accession>
<evidence type="ECO:0000256" key="1">
    <source>
        <dbReference type="ARBA" id="ARBA00004123"/>
    </source>
</evidence>
<evidence type="ECO:0000256" key="10">
    <source>
        <dbReference type="ARBA" id="ARBA00023242"/>
    </source>
</evidence>
<evidence type="ECO:0000256" key="7">
    <source>
        <dbReference type="ARBA" id="ARBA00023015"/>
    </source>
</evidence>
<evidence type="ECO:0000256" key="12">
    <source>
        <dbReference type="SAM" id="MobiDB-lite"/>
    </source>
</evidence>
<feature type="compositionally biased region" description="Basic and acidic residues" evidence="12">
    <location>
        <begin position="177"/>
        <end position="188"/>
    </location>
</feature>
<keyword evidence="6" id="KW-0862">Zinc</keyword>
<keyword evidence="4" id="KW-0677">Repeat</keyword>
<dbReference type="PANTHER" id="PTHR22979">
    <property type="entry name" value="ZINC FINGER PROTEIN-RELATED"/>
    <property type="match status" value="1"/>
</dbReference>
<feature type="compositionally biased region" description="Basic and acidic residues" evidence="12">
    <location>
        <begin position="346"/>
        <end position="361"/>
    </location>
</feature>
<dbReference type="PROSITE" id="PS50157">
    <property type="entry name" value="ZINC_FINGER_C2H2_2"/>
    <property type="match status" value="3"/>
</dbReference>
<keyword evidence="15" id="KW-1185">Reference proteome</keyword>
<dbReference type="SUPFAM" id="SSF57667">
    <property type="entry name" value="beta-beta-alpha zinc fingers"/>
    <property type="match status" value="7"/>
</dbReference>
<feature type="compositionally biased region" description="Gly residues" evidence="12">
    <location>
        <begin position="472"/>
        <end position="482"/>
    </location>
</feature>
<dbReference type="GO" id="GO:0003677">
    <property type="term" value="F:DNA binding"/>
    <property type="evidence" value="ECO:0007669"/>
    <property type="project" value="UniProtKB-KW"/>
</dbReference>
<evidence type="ECO:0000256" key="6">
    <source>
        <dbReference type="ARBA" id="ARBA00022833"/>
    </source>
</evidence>
<reference evidence="14" key="1">
    <citation type="submission" date="2020-10" db="EMBL/GenBank/DDBJ databases">
        <title>Chromosome-scale genome assembly of the Allis shad, Alosa alosa.</title>
        <authorList>
            <person name="Margot Z."/>
            <person name="Christophe K."/>
            <person name="Cabau C."/>
            <person name="Louis A."/>
            <person name="Berthelot C."/>
            <person name="Parey E."/>
            <person name="Roest Crollius H."/>
            <person name="Montfort J."/>
            <person name="Robinson-Rechavi M."/>
            <person name="Bucao C."/>
            <person name="Bouchez O."/>
            <person name="Gislard M."/>
            <person name="Lluch J."/>
            <person name="Milhes M."/>
            <person name="Lampietro C."/>
            <person name="Lopez Roques C."/>
            <person name="Donnadieu C."/>
            <person name="Braasch I."/>
            <person name="Desvignes T."/>
            <person name="Postlethwait J."/>
            <person name="Bobe J."/>
            <person name="Guiguen Y."/>
        </authorList>
    </citation>
    <scope>NUCLEOTIDE SEQUENCE</scope>
    <source>
        <strain evidence="14">M-15738</strain>
        <tissue evidence="14">Blood</tissue>
    </source>
</reference>
<feature type="compositionally biased region" description="Basic and acidic residues" evidence="12">
    <location>
        <begin position="575"/>
        <end position="599"/>
    </location>
</feature>
<gene>
    <name evidence="14" type="ORF">AALO_G00048020</name>
</gene>
<dbReference type="FunFam" id="3.30.160.60:FF:000270">
    <property type="entry name" value="Zinc finger protein 512"/>
    <property type="match status" value="1"/>
</dbReference>
<evidence type="ECO:0000256" key="2">
    <source>
        <dbReference type="ARBA" id="ARBA00006991"/>
    </source>
</evidence>
<feature type="domain" description="C2H2-type" evidence="13">
    <location>
        <begin position="787"/>
        <end position="811"/>
    </location>
</feature>
<feature type="region of interest" description="Disordered" evidence="12">
    <location>
        <begin position="177"/>
        <end position="396"/>
    </location>
</feature>
<dbReference type="SMART" id="SM00355">
    <property type="entry name" value="ZnF_C2H2"/>
    <property type="match status" value="7"/>
</dbReference>
<comment type="subcellular location">
    <subcellularLocation>
        <location evidence="1">Nucleus</location>
    </subcellularLocation>
</comment>
<dbReference type="InterPro" id="IPR052274">
    <property type="entry name" value="Krueppel_C2H2_Zn-finger"/>
</dbReference>
<name>A0AAV6H6M3_9TELE</name>
<evidence type="ECO:0000256" key="4">
    <source>
        <dbReference type="ARBA" id="ARBA00022737"/>
    </source>
</evidence>
<evidence type="ECO:0000259" key="13">
    <source>
        <dbReference type="PROSITE" id="PS50157"/>
    </source>
</evidence>
<protein>
    <recommendedName>
        <fullName evidence="13">C2H2-type domain-containing protein</fullName>
    </recommendedName>
</protein>
<sequence length="946" mass="104062">MAFITKLSRLQPDPTWVTRVTRPLVLGGSSFPGMETSSGARLGKPPSGVAKGRPPKQTHPPETARTGSSENDNHGPSCYERAEGKRKGRPRVEVQELRSIPAHMMVQWKEEFKSRSRVKCPSSGCWLEFPSIYGLKYHYQRCQGATVAERLRHACPYCEAVFATKVRLQKHKLWNHPERVTMETKTESKGQVQKGSAKGNAKKRPMESGPPSPMFIKVKKTQEPSQPSQNGECTATATSTASTTSQRPDRKQQQQHPQPHHQQQQQQHTHSHTHMPPQQQEQEQASSSDTSPRTPGGSESDGGSLPPSCPEEDPERTRHRRKQKTPKKFTGEQPSISGTFGLKGMNKVEEKLKAGRAKRPEGGLFNEEPPRKLQAPASSRRETPQPPASGPPADAQWHSAISERGEVVCPTCSVVTRKTVSGLKKHMEICQKLQDALKCQQCQKQFRSKAGLNYHTMAEHSNKTTGNERRSGSGGGGGGGSGQEERERLRRILKQMGKIKCPSEGCSAHFTSLMGYQYHQKRCGRDVSEADKPAFQCQHCGKTYRSKAGRDYHLRSEHPVTQPRGVRAGTMLKVATEEPRPAGRKEQLPTEKTKEEAHRRQQQQQQQQQSARVKERPEERGGEQEDPAPPLSTATAMTTTTTGAPAAAAAASMVGSVGAMMATAAAASMADSVEDFERTPSGRVRRRSAQVAVFHLQEIAEDELAKDWGTKRRIKDDLVPDSKRLNYTRPGLPTFDPEMLETWKNQVKEKGFICCPNGSCEAVYSSVSGLKAHLANCTQAGGAVGKYMCLLCQKEFSSESGVKYHISKTHSQNWFRATTNIPPNNKKPPLPQSNGIKNEVKNGATGKKRGRKPKERPPEATLSKTPSSNPPMSVPVQTQTQNQTSGLAQTTAPALSPTNTTTTTPTHVPKPAPTPTPVDRGSLGQNRDTQPLMKKRGKPKKVPSVE</sequence>
<feature type="compositionally biased region" description="Low complexity" evidence="12">
    <location>
        <begin position="234"/>
        <end position="245"/>
    </location>
</feature>
<dbReference type="AlphaFoldDB" id="A0AAV6H6M3"/>
<feature type="compositionally biased region" description="Basic residues" evidence="12">
    <location>
        <begin position="317"/>
        <end position="327"/>
    </location>
</feature>
<keyword evidence="7" id="KW-0805">Transcription regulation</keyword>
<feature type="region of interest" description="Disordered" evidence="12">
    <location>
        <begin position="460"/>
        <end position="486"/>
    </location>
</feature>
<feature type="compositionally biased region" description="Basic and acidic residues" evidence="12">
    <location>
        <begin position="80"/>
        <end position="92"/>
    </location>
</feature>
<evidence type="ECO:0000256" key="11">
    <source>
        <dbReference type="PROSITE-ProRule" id="PRU00042"/>
    </source>
</evidence>
<dbReference type="PROSITE" id="PS00028">
    <property type="entry name" value="ZINC_FINGER_C2H2_1"/>
    <property type="match status" value="4"/>
</dbReference>
<evidence type="ECO:0000313" key="15">
    <source>
        <dbReference type="Proteomes" id="UP000823561"/>
    </source>
</evidence>
<evidence type="ECO:0000256" key="3">
    <source>
        <dbReference type="ARBA" id="ARBA00022723"/>
    </source>
</evidence>
<feature type="region of interest" description="Disordered" evidence="12">
    <location>
        <begin position="815"/>
        <end position="946"/>
    </location>
</feature>
<feature type="compositionally biased region" description="Basic residues" evidence="12">
    <location>
        <begin position="933"/>
        <end position="946"/>
    </location>
</feature>
<dbReference type="InterPro" id="IPR048408">
    <property type="entry name" value="ZNF512_C2HC"/>
</dbReference>
<feature type="compositionally biased region" description="Basic and acidic residues" evidence="12">
    <location>
        <begin position="460"/>
        <end position="471"/>
    </location>
</feature>
<dbReference type="GO" id="GO:0005634">
    <property type="term" value="C:nucleus"/>
    <property type="evidence" value="ECO:0007669"/>
    <property type="project" value="UniProtKB-SubCell"/>
</dbReference>
<dbReference type="Proteomes" id="UP000823561">
    <property type="component" value="Chromosome 4"/>
</dbReference>
<keyword evidence="8" id="KW-0238">DNA-binding</keyword>
<keyword evidence="10" id="KW-0539">Nucleus</keyword>
<dbReference type="Gene3D" id="3.30.160.60">
    <property type="entry name" value="Classic Zinc Finger"/>
    <property type="match status" value="4"/>
</dbReference>
<comment type="caution">
    <text evidence="14">The sequence shown here is derived from an EMBL/GenBank/DDBJ whole genome shotgun (WGS) entry which is preliminary data.</text>
</comment>
<evidence type="ECO:0000256" key="5">
    <source>
        <dbReference type="ARBA" id="ARBA00022771"/>
    </source>
</evidence>
<evidence type="ECO:0000313" key="14">
    <source>
        <dbReference type="EMBL" id="KAG5281717.1"/>
    </source>
</evidence>
<dbReference type="GO" id="GO:0008270">
    <property type="term" value="F:zinc ion binding"/>
    <property type="evidence" value="ECO:0007669"/>
    <property type="project" value="UniProtKB-KW"/>
</dbReference>
<comment type="similarity">
    <text evidence="2">Belongs to the krueppel C2H2-type zinc-finger protein family.</text>
</comment>
<feature type="compositionally biased region" description="Polar residues" evidence="12">
    <location>
        <begin position="223"/>
        <end position="233"/>
    </location>
</feature>
<dbReference type="EMBL" id="JADWDJ010000004">
    <property type="protein sequence ID" value="KAG5281717.1"/>
    <property type="molecule type" value="Genomic_DNA"/>
</dbReference>
<dbReference type="InterPro" id="IPR013087">
    <property type="entry name" value="Znf_C2H2_type"/>
</dbReference>
<feature type="compositionally biased region" description="Low complexity" evidence="12">
    <location>
        <begin position="254"/>
        <end position="284"/>
    </location>
</feature>
<dbReference type="FunFam" id="3.30.160.60:FF:000177">
    <property type="entry name" value="Zinc finger protein 512"/>
    <property type="match status" value="1"/>
</dbReference>
<organism evidence="14 15">
    <name type="scientific">Alosa alosa</name>
    <name type="common">allis shad</name>
    <dbReference type="NCBI Taxonomy" id="278164"/>
    <lineage>
        <taxon>Eukaryota</taxon>
        <taxon>Metazoa</taxon>
        <taxon>Chordata</taxon>
        <taxon>Craniata</taxon>
        <taxon>Vertebrata</taxon>
        <taxon>Euteleostomi</taxon>
        <taxon>Actinopterygii</taxon>
        <taxon>Neopterygii</taxon>
        <taxon>Teleostei</taxon>
        <taxon>Clupei</taxon>
        <taxon>Clupeiformes</taxon>
        <taxon>Clupeoidei</taxon>
        <taxon>Clupeidae</taxon>
        <taxon>Alosa</taxon>
    </lineage>
</organism>
<dbReference type="PANTHER" id="PTHR22979:SF3">
    <property type="entry name" value="ZINC FINGER PROTEIN 512B"/>
    <property type="match status" value="1"/>
</dbReference>
<dbReference type="InterPro" id="IPR036236">
    <property type="entry name" value="Znf_C2H2_sf"/>
</dbReference>
<feature type="compositionally biased region" description="Low complexity" evidence="12">
    <location>
        <begin position="890"/>
        <end position="907"/>
    </location>
</feature>
<evidence type="ECO:0000256" key="9">
    <source>
        <dbReference type="ARBA" id="ARBA00023163"/>
    </source>
</evidence>
<keyword evidence="9" id="KW-0804">Transcription</keyword>
<feature type="compositionally biased region" description="Basic and acidic residues" evidence="12">
    <location>
        <begin position="612"/>
        <end position="623"/>
    </location>
</feature>